<evidence type="ECO:0000313" key="6">
    <source>
        <dbReference type="EMBL" id="QXN95936.1"/>
    </source>
</evidence>
<dbReference type="PROSITE" id="PS00723">
    <property type="entry name" value="POLYPRENYL_SYNTHASE_1"/>
    <property type="match status" value="1"/>
</dbReference>
<dbReference type="PANTHER" id="PTHR12001">
    <property type="entry name" value="GERANYLGERANYL PYROPHOSPHATE SYNTHASE"/>
    <property type="match status" value="1"/>
</dbReference>
<evidence type="ECO:0000256" key="2">
    <source>
        <dbReference type="ARBA" id="ARBA00006706"/>
    </source>
</evidence>
<keyword evidence="4" id="KW-0479">Metal-binding</keyword>
<comment type="similarity">
    <text evidence="2">Belongs to the FPP/GGPP synthase family.</text>
</comment>
<evidence type="ECO:0000256" key="4">
    <source>
        <dbReference type="ARBA" id="ARBA00022723"/>
    </source>
</evidence>
<evidence type="ECO:0000256" key="3">
    <source>
        <dbReference type="ARBA" id="ARBA00022679"/>
    </source>
</evidence>
<dbReference type="PANTHER" id="PTHR12001:SF85">
    <property type="entry name" value="SHORT CHAIN ISOPRENYL DIPHOSPHATE SYNTHASE"/>
    <property type="match status" value="1"/>
</dbReference>
<dbReference type="Pfam" id="PF00348">
    <property type="entry name" value="polyprenyl_synt"/>
    <property type="match status" value="1"/>
</dbReference>
<dbReference type="PROSITE" id="PS00444">
    <property type="entry name" value="POLYPRENYL_SYNTHASE_2"/>
    <property type="match status" value="1"/>
</dbReference>
<evidence type="ECO:0000256" key="5">
    <source>
        <dbReference type="ARBA" id="ARBA00022842"/>
    </source>
</evidence>
<dbReference type="CDD" id="cd00685">
    <property type="entry name" value="Trans_IPPS_HT"/>
    <property type="match status" value="1"/>
</dbReference>
<dbReference type="InterPro" id="IPR000092">
    <property type="entry name" value="Polyprenyl_synt"/>
</dbReference>
<evidence type="ECO:0000313" key="7">
    <source>
        <dbReference type="Proteomes" id="UP000694257"/>
    </source>
</evidence>
<accession>A0ABX8S319</accession>
<keyword evidence="5" id="KW-0460">Magnesium</keyword>
<proteinExistence type="inferred from homology"/>
<sequence length="332" mass="35897">MLEQAEQVIDKFLVNEHDRWSALGANAAIPVDAIADLIRAGGKRIRPAFCVSGYLAAGGEPEDPAIISAAIALEMLHTCALIHDDVMDASVRRRGAPTVHAEHAAVHRDNHWQGESRRYGESVAILAGDLALIYADDFMAAAAPTVNRAWGELRAELIIGQHLDVIAAAEFACDPELSRQIAVVKSGHYTIHRPLVIGAIIAGRPELATAFRTYGVAIGEAFQLRDDLLDIFSDTETTGKPAGLDVEQHKMTLLVSLAMQRDPAVRELVTSPSASSARLGELLLDSGIRDEVETHIAQLVEKGCTAISDLPLEPNWSDELVDMAHAVVYRNK</sequence>
<name>A0ABX8S319_NOCIO</name>
<dbReference type="SFLD" id="SFLDS00005">
    <property type="entry name" value="Isoprenoid_Synthase_Type_I"/>
    <property type="match status" value="1"/>
</dbReference>
<protein>
    <submittedName>
        <fullName evidence="6">Polyprenyl synthetase family protein</fullName>
    </submittedName>
</protein>
<keyword evidence="7" id="KW-1185">Reference proteome</keyword>
<dbReference type="EMBL" id="CP078145">
    <property type="protein sequence ID" value="QXN95936.1"/>
    <property type="molecule type" value="Genomic_DNA"/>
</dbReference>
<comment type="cofactor">
    <cofactor evidence="1">
        <name>Mg(2+)</name>
        <dbReference type="ChEBI" id="CHEBI:18420"/>
    </cofactor>
</comment>
<dbReference type="Proteomes" id="UP000694257">
    <property type="component" value="Chromosome"/>
</dbReference>
<gene>
    <name evidence="6" type="ORF">KV110_32300</name>
</gene>
<reference evidence="6 7" key="1">
    <citation type="submission" date="2021-07" db="EMBL/GenBank/DDBJ databases">
        <title>Whole Genome Sequence of Nocardia Iowensis.</title>
        <authorList>
            <person name="Lamm A."/>
            <person name="Collins-Fairclough A.M."/>
            <person name="Bunk B."/>
            <person name="Sproer C."/>
        </authorList>
    </citation>
    <scope>NUCLEOTIDE SEQUENCE [LARGE SCALE GENOMIC DNA]</scope>
    <source>
        <strain evidence="6 7">NRRL 5646</strain>
    </source>
</reference>
<evidence type="ECO:0000256" key="1">
    <source>
        <dbReference type="ARBA" id="ARBA00001946"/>
    </source>
</evidence>
<organism evidence="6 7">
    <name type="scientific">Nocardia iowensis</name>
    <dbReference type="NCBI Taxonomy" id="204891"/>
    <lineage>
        <taxon>Bacteria</taxon>
        <taxon>Bacillati</taxon>
        <taxon>Actinomycetota</taxon>
        <taxon>Actinomycetes</taxon>
        <taxon>Mycobacteriales</taxon>
        <taxon>Nocardiaceae</taxon>
        <taxon>Nocardia</taxon>
    </lineage>
</organism>
<keyword evidence="3" id="KW-0808">Transferase</keyword>
<dbReference type="SFLD" id="SFLDG01017">
    <property type="entry name" value="Polyprenyl_Transferase_Like"/>
    <property type="match status" value="1"/>
</dbReference>
<dbReference type="InterPro" id="IPR033749">
    <property type="entry name" value="Polyprenyl_synt_CS"/>
</dbReference>